<name>A0A0M5J877_DROBS</name>
<protein>
    <submittedName>
        <fullName evidence="3">CG13151</fullName>
    </submittedName>
</protein>
<feature type="domain" description="PiggyBac transposable element-derived protein" evidence="2">
    <location>
        <begin position="137"/>
        <end position="262"/>
    </location>
</feature>
<feature type="non-terminal residue" evidence="3">
    <location>
        <position position="581"/>
    </location>
</feature>
<proteinExistence type="predicted"/>
<reference evidence="3 4" key="1">
    <citation type="submission" date="2015-08" db="EMBL/GenBank/DDBJ databases">
        <title>Ancestral chromatin configuration constrains chromatin evolution on differentiating sex chromosomes in Drosophila.</title>
        <authorList>
            <person name="Zhou Q."/>
            <person name="Bachtrog D."/>
        </authorList>
    </citation>
    <scope>NUCLEOTIDE SEQUENCE [LARGE SCALE GENOMIC DNA]</scope>
    <source>
        <tissue evidence="3">Whole larvae</tissue>
    </source>
</reference>
<evidence type="ECO:0000313" key="3">
    <source>
        <dbReference type="EMBL" id="ALC43848.1"/>
    </source>
</evidence>
<keyword evidence="4" id="KW-1185">Reference proteome</keyword>
<sequence>IDCVLDEQLLSNIKSSENELEEVQDMELKSTAQADDDLHAYSDPLQETADVVSNFPWLFKDEDILLSEEQLSEALLRPAKMRGKRGRPSSNSGSYTSRNGVSWSLERNAQTAANEELLLPTQQACGKGPARNASNAIECWILLFDDEMMRLLLGLVNEHQRQHRSKNRPVDLTELRAWLGLTYLCGVFRNAQYNGPLEELWTLELGNAVFRASMTLVRFEFITQCLSKLPENSCNVQQRLWQKLLINCRSYYGASGWLCVDELPPSQHEEHTHLTLCCDAKTMYMTNALDNSREIPQTKKLMHLICDYKTTGRNITLGKSFASLSICEQLLNCQLSSICTPQAADYPKYRSGTGMLHCGGKRLIQQSDFTLLSCGLSTVANSLQIQQHTKQVCAQFYDLCYRYSTDKALPQSLSSRTSAGQFLDLFYFMLNVASVNAWILLRLSSKGDANMEQRDFQRQLGLFLMQQLLQRRLQRRSTTLAIRLQICEILGLSSQRLLSEASSAARLSQNVGATSLSHVALPHNVALGGRRRCRPCTLTKRESKVRSRCQQCLEHRCVNHLIARCFECTGISQLELPINSM</sequence>
<dbReference type="OMA" id="VMRLQIC"/>
<feature type="region of interest" description="Disordered" evidence="1">
    <location>
        <begin position="79"/>
        <end position="99"/>
    </location>
</feature>
<evidence type="ECO:0000256" key="1">
    <source>
        <dbReference type="SAM" id="MobiDB-lite"/>
    </source>
</evidence>
<dbReference type="PANTHER" id="PTHR46599">
    <property type="entry name" value="PIGGYBAC TRANSPOSABLE ELEMENT-DERIVED PROTEIN 4"/>
    <property type="match status" value="1"/>
</dbReference>
<organism evidence="3 4">
    <name type="scientific">Drosophila busckii</name>
    <name type="common">Fruit fly</name>
    <dbReference type="NCBI Taxonomy" id="30019"/>
    <lineage>
        <taxon>Eukaryota</taxon>
        <taxon>Metazoa</taxon>
        <taxon>Ecdysozoa</taxon>
        <taxon>Arthropoda</taxon>
        <taxon>Hexapoda</taxon>
        <taxon>Insecta</taxon>
        <taxon>Pterygota</taxon>
        <taxon>Neoptera</taxon>
        <taxon>Endopterygota</taxon>
        <taxon>Diptera</taxon>
        <taxon>Brachycera</taxon>
        <taxon>Muscomorpha</taxon>
        <taxon>Ephydroidea</taxon>
        <taxon>Drosophilidae</taxon>
        <taxon>Drosophila</taxon>
    </lineage>
</organism>
<dbReference type="STRING" id="30019.A0A0M5J877"/>
<dbReference type="InterPro" id="IPR029526">
    <property type="entry name" value="PGBD"/>
</dbReference>
<feature type="non-terminal residue" evidence="3">
    <location>
        <position position="1"/>
    </location>
</feature>
<dbReference type="OrthoDB" id="10057959at2759"/>
<dbReference type="EMBL" id="CP012525">
    <property type="protein sequence ID" value="ALC43848.1"/>
    <property type="molecule type" value="Genomic_DNA"/>
</dbReference>
<dbReference type="Proteomes" id="UP000494163">
    <property type="component" value="Chromosome 3L"/>
</dbReference>
<dbReference type="PANTHER" id="PTHR46599:SF3">
    <property type="entry name" value="PIGGYBAC TRANSPOSABLE ELEMENT-DERIVED PROTEIN 4"/>
    <property type="match status" value="1"/>
</dbReference>
<evidence type="ECO:0000313" key="4">
    <source>
        <dbReference type="Proteomes" id="UP000494163"/>
    </source>
</evidence>
<feature type="compositionally biased region" description="Polar residues" evidence="1">
    <location>
        <begin position="88"/>
        <end position="99"/>
    </location>
</feature>
<dbReference type="Pfam" id="PF13843">
    <property type="entry name" value="DDE_Tnp_1_7"/>
    <property type="match status" value="1"/>
</dbReference>
<gene>
    <name evidence="3" type="ORF">Dbus_chr3Lg1014</name>
</gene>
<accession>A0A0M5J877</accession>
<dbReference type="AlphaFoldDB" id="A0A0M5J877"/>
<evidence type="ECO:0000259" key="2">
    <source>
        <dbReference type="Pfam" id="PF13843"/>
    </source>
</evidence>